<dbReference type="GO" id="GO:0003964">
    <property type="term" value="F:RNA-directed DNA polymerase activity"/>
    <property type="evidence" value="ECO:0007669"/>
    <property type="project" value="UniProtKB-KW"/>
</dbReference>
<dbReference type="PROSITE" id="PS50994">
    <property type="entry name" value="INTEGRASE"/>
    <property type="match status" value="1"/>
</dbReference>
<reference evidence="4" key="1">
    <citation type="journal article" date="2019" name="Sci. Rep.">
        <title>Draft genome of Tanacetum cinerariifolium, the natural source of mosquito coil.</title>
        <authorList>
            <person name="Yamashiro T."/>
            <person name="Shiraishi A."/>
            <person name="Satake H."/>
            <person name="Nakayama K."/>
        </authorList>
    </citation>
    <scope>NUCLEOTIDE SEQUENCE</scope>
</reference>
<feature type="compositionally biased region" description="Low complexity" evidence="2">
    <location>
        <begin position="852"/>
        <end position="862"/>
    </location>
</feature>
<keyword evidence="4" id="KW-0548">Nucleotidyltransferase</keyword>
<keyword evidence="1" id="KW-0175">Coiled coil</keyword>
<feature type="domain" description="Integrase catalytic" evidence="3">
    <location>
        <begin position="144"/>
        <end position="237"/>
    </location>
</feature>
<dbReference type="InterPro" id="IPR001584">
    <property type="entry name" value="Integrase_cat-core"/>
</dbReference>
<feature type="compositionally biased region" description="Basic and acidic residues" evidence="2">
    <location>
        <begin position="873"/>
        <end position="892"/>
    </location>
</feature>
<dbReference type="SUPFAM" id="SSF56672">
    <property type="entry name" value="DNA/RNA polymerases"/>
    <property type="match status" value="1"/>
</dbReference>
<feature type="compositionally biased region" description="Low complexity" evidence="2">
    <location>
        <begin position="1379"/>
        <end position="1392"/>
    </location>
</feature>
<protein>
    <submittedName>
        <fullName evidence="4">Reverse transcriptase domain-containing protein</fullName>
    </submittedName>
</protein>
<dbReference type="Gene3D" id="3.30.420.10">
    <property type="entry name" value="Ribonuclease H-like superfamily/Ribonuclease H"/>
    <property type="match status" value="1"/>
</dbReference>
<feature type="region of interest" description="Disordered" evidence="2">
    <location>
        <begin position="1347"/>
        <end position="1420"/>
    </location>
</feature>
<feature type="region of interest" description="Disordered" evidence="2">
    <location>
        <begin position="822"/>
        <end position="918"/>
    </location>
</feature>
<feature type="compositionally biased region" description="Basic and acidic residues" evidence="2">
    <location>
        <begin position="1238"/>
        <end position="1249"/>
    </location>
</feature>
<dbReference type="PANTHER" id="PTHR47266">
    <property type="entry name" value="ENDONUCLEASE-RELATED"/>
    <property type="match status" value="1"/>
</dbReference>
<dbReference type="InterPro" id="IPR043502">
    <property type="entry name" value="DNA/RNA_pol_sf"/>
</dbReference>
<feature type="coiled-coil region" evidence="1">
    <location>
        <begin position="675"/>
        <end position="702"/>
    </location>
</feature>
<dbReference type="InterPro" id="IPR052160">
    <property type="entry name" value="Gypsy_RT_Integrase-like"/>
</dbReference>
<keyword evidence="4" id="KW-0695">RNA-directed DNA polymerase</keyword>
<evidence type="ECO:0000259" key="3">
    <source>
        <dbReference type="PROSITE" id="PS50994"/>
    </source>
</evidence>
<feature type="non-terminal residue" evidence="4">
    <location>
        <position position="1"/>
    </location>
</feature>
<name>A0A6L2N3H4_TANCI</name>
<feature type="compositionally biased region" description="Acidic residues" evidence="2">
    <location>
        <begin position="997"/>
        <end position="1015"/>
    </location>
</feature>
<organism evidence="4">
    <name type="scientific">Tanacetum cinerariifolium</name>
    <name type="common">Dalmatian daisy</name>
    <name type="synonym">Chrysanthemum cinerariifolium</name>
    <dbReference type="NCBI Taxonomy" id="118510"/>
    <lineage>
        <taxon>Eukaryota</taxon>
        <taxon>Viridiplantae</taxon>
        <taxon>Streptophyta</taxon>
        <taxon>Embryophyta</taxon>
        <taxon>Tracheophyta</taxon>
        <taxon>Spermatophyta</taxon>
        <taxon>Magnoliopsida</taxon>
        <taxon>eudicotyledons</taxon>
        <taxon>Gunneridae</taxon>
        <taxon>Pentapetalae</taxon>
        <taxon>asterids</taxon>
        <taxon>campanulids</taxon>
        <taxon>Asterales</taxon>
        <taxon>Asteraceae</taxon>
        <taxon>Asteroideae</taxon>
        <taxon>Anthemideae</taxon>
        <taxon>Anthemidinae</taxon>
        <taxon>Tanacetum</taxon>
    </lineage>
</organism>
<dbReference type="GO" id="GO:0003676">
    <property type="term" value="F:nucleic acid binding"/>
    <property type="evidence" value="ECO:0007669"/>
    <property type="project" value="InterPro"/>
</dbReference>
<dbReference type="InterPro" id="IPR003903">
    <property type="entry name" value="UIM_dom"/>
</dbReference>
<feature type="region of interest" description="Disordered" evidence="2">
    <location>
        <begin position="956"/>
        <end position="1106"/>
    </location>
</feature>
<dbReference type="GO" id="GO:0015074">
    <property type="term" value="P:DNA integration"/>
    <property type="evidence" value="ECO:0007669"/>
    <property type="project" value="InterPro"/>
</dbReference>
<gene>
    <name evidence="4" type="ORF">Tci_052641</name>
</gene>
<feature type="compositionally biased region" description="Basic and acidic residues" evidence="2">
    <location>
        <begin position="907"/>
        <end position="918"/>
    </location>
</feature>
<feature type="compositionally biased region" description="Basic residues" evidence="2">
    <location>
        <begin position="893"/>
        <end position="906"/>
    </location>
</feature>
<dbReference type="Gene3D" id="3.30.70.270">
    <property type="match status" value="1"/>
</dbReference>
<dbReference type="InterPro" id="IPR036397">
    <property type="entry name" value="RNaseH_sf"/>
</dbReference>
<sequence length="1894" mass="214322">EGDDKLPVIIAKDLSVEEKTALITVLKSHKCTMAIFHDMIEKTIEVFMDDFSVFGNSFQTCLSHLETMLKRCEDINLCLNWEKSHFMVKEGIVLGHKFSKNGIEVDKAKVEIIAKLPHLTTVKGVYTARKPLTFSRLATMDPSGDIMPKLHSKEVCEIFDVLGIDFMGPFSSSSRNKYILVAVDYLSKWVEVKALPTNDARVVCKFLKNLFARFRTPRAIISDRGMHFCNDQFAKVMLKNSQILKTRAGFCPSVFTSSVSRGNHISKSNRTNVYLVAFLINGLRFMFAKLINDMRNIKMTMSKLQLNSKFVNNMLPEWGRYENKMILERFSQPTVDPLALLSNVSNPQHYSPSSSASSSIQVPPPLAESSYPAEDLIEKLTNTRALLTQSYRIFLSQTNNQLRTSSNAMNQATVQDSRAPTVQTMFMANLSSADPVTNEAGPTYDLDILSEVPDYEHYLDAACAHHEGHVTHDNIQLDHFVDSHADYMSDSHMIPYDQYVRDNEVPVVHSGASSIPTDAFMMIYDDMVAIGYKNPLCLTRAKQVQPALYNGHEIIKDNHTPAIMHNSEDTLEIAEITRKKMNDKMNDPECTKVSRPIKAFTVYPPNTPATLVPKVLPTKSQVKIHIFTLIQLFLGFDKTCKKRITPTGLIDGERGFEQTRACYLQEVIPFFKTLKDNLEGIQKALTKEVKEMKDVFKELEAELNVARFTKMYVANTTAEARCLALEAELVNLHDMNLHDTNNHDYKKELINHFSKLENRRDLPRDNPLVRVEVLRKDEKRENVMDLVMHKFNFLNEEPVLGYLKFSAKGTKREVDQHRRYLAGETRGIQDPPAPKPTQPARKPKTTAPKAPSRPSVSIPVRSAQPAPTSAPAKPEEKNRKQTTETSDKPPKEKKSKHGLVSKKRSRKNVEASKTKEVPTVEPWVADEDAEYQKVLEESMKDVYALPRGTLPPVFIKEPESEKYQPLPEVPEKGKAKVTEEQVAHDLLKKVVLGAEEGGQDEGQAEPDPDAQDEDQTGSFAGVQAEDHTGSDAGAQAEGQAGSNPDETSEGQARSNPNETSEGQARPDPGDAEAKVQSVTSPVVYVESDREHMDLDVADVSPKPSTEQLDEGFTVMAYPKVQENLKLAIEEPVLLEEPASSSGTLSSLQNLKPVLLEEPASSSGTLSSLQNLSRDFSFRDQFFSDKPLEADKNAETKVESIVNVPIQQALSSISLQTSLIIDLSLRPESPKAHQQTHHVRSDPSKQRHGGEIGQLRVTSIPTGTINIPQQVSMAISKLVTDAVDWAMQAPLRNRFRDLPEADMKEILHQRMWESDSYKSHDEHMQLFEALEKSMNRDHFEELEQDLVEARKKKKKSCESPKTPPGSPSHKPHPPPPPAGPFGASGAPRASGSAQVPPSPPLPSSTNQESPSKGFAAPSPSKTAASAEYQAWMTTDIRLRPSISLTHADLEMDEDMAPDEQAQSSDDEDIGSAHIPTVNLRQGWWKPFEEERPATPKPAWSIRSSDVPILTNNWPSALAFNYSPPPEDSLLVQTGDIATFMDWFCKRRGITELKPQDLEGPAYEIIKVFHPDVIHLQYQMEECHKLLTDSVDDPILRHNVSKPLPLGGPPGQVTIQSDFFFNKDLEYMRYGSKGRRPALSISKIKAAYYPDARLEQMVPDQFWIEEECKYDIAAMYVFSMYGYDYMKKIVLHLADLNDYVIAKRDFKYMYPSDFEDLYLLNLQGHLNHLPPKDKKILTTAVNLWTRQLVIRQRVEDFQLRIESYQTQLNLTKPHWDAMGYEYKHDYIVINSPRDAIFRDKYRVQMMMRVNEIHKFSNGMLQQIDEALDYRIKEFRINRMNPGLTTRFWTKKNVDRSNAFMFAIQRRLKTRRIFRSLESFVGGRVREGDYRLLKRTE</sequence>
<dbReference type="Pfam" id="PF00665">
    <property type="entry name" value="rve"/>
    <property type="match status" value="1"/>
</dbReference>
<keyword evidence="4" id="KW-0808">Transferase</keyword>
<dbReference type="SUPFAM" id="SSF53098">
    <property type="entry name" value="Ribonuclease H-like"/>
    <property type="match status" value="1"/>
</dbReference>
<evidence type="ECO:0000256" key="2">
    <source>
        <dbReference type="SAM" id="MobiDB-lite"/>
    </source>
</evidence>
<proteinExistence type="predicted"/>
<feature type="compositionally biased region" description="Basic and acidic residues" evidence="2">
    <location>
        <begin position="969"/>
        <end position="988"/>
    </location>
</feature>
<feature type="compositionally biased region" description="Polar residues" evidence="2">
    <location>
        <begin position="1040"/>
        <end position="1062"/>
    </location>
</feature>
<dbReference type="PROSITE" id="PS50330">
    <property type="entry name" value="UIM"/>
    <property type="match status" value="1"/>
</dbReference>
<feature type="region of interest" description="Disordered" evidence="2">
    <location>
        <begin position="1227"/>
        <end position="1249"/>
    </location>
</feature>
<evidence type="ECO:0000313" key="4">
    <source>
        <dbReference type="EMBL" id="GEU80663.1"/>
    </source>
</evidence>
<accession>A0A6L2N3H4</accession>
<dbReference type="InterPro" id="IPR012337">
    <property type="entry name" value="RNaseH-like_sf"/>
</dbReference>
<evidence type="ECO:0000256" key="1">
    <source>
        <dbReference type="SAM" id="Coils"/>
    </source>
</evidence>
<dbReference type="InterPro" id="IPR000477">
    <property type="entry name" value="RT_dom"/>
</dbReference>
<dbReference type="InterPro" id="IPR043128">
    <property type="entry name" value="Rev_trsase/Diguanyl_cyclase"/>
</dbReference>
<dbReference type="Pfam" id="PF00078">
    <property type="entry name" value="RVT_1"/>
    <property type="match status" value="1"/>
</dbReference>
<comment type="caution">
    <text evidence="4">The sequence shown here is derived from an EMBL/GenBank/DDBJ whole genome shotgun (WGS) entry which is preliminary data.</text>
</comment>
<dbReference type="EMBL" id="BKCJ010008120">
    <property type="protein sequence ID" value="GEU80663.1"/>
    <property type="molecule type" value="Genomic_DNA"/>
</dbReference>